<dbReference type="CDD" id="cd11056">
    <property type="entry name" value="CYP6-like"/>
    <property type="match status" value="1"/>
</dbReference>
<evidence type="ECO:0000313" key="15">
    <source>
        <dbReference type="RefSeq" id="XP_058975925.1"/>
    </source>
</evidence>
<dbReference type="Pfam" id="PF00067">
    <property type="entry name" value="p450"/>
    <property type="match status" value="1"/>
</dbReference>
<dbReference type="InterPro" id="IPR001128">
    <property type="entry name" value="Cyt_P450"/>
</dbReference>
<dbReference type="PANTHER" id="PTHR24292:SF45">
    <property type="entry name" value="CYTOCHROME P450 6G1-RELATED"/>
    <property type="match status" value="1"/>
</dbReference>
<dbReference type="PRINTS" id="PR00385">
    <property type="entry name" value="P450"/>
</dbReference>
<keyword evidence="7" id="KW-0256">Endoplasmic reticulum</keyword>
<evidence type="ECO:0000256" key="11">
    <source>
        <dbReference type="ARBA" id="ARBA00023033"/>
    </source>
</evidence>
<keyword evidence="11 13" id="KW-0503">Monooxygenase</keyword>
<organism evidence="14 15">
    <name type="scientific">Musca domestica</name>
    <name type="common">House fly</name>
    <dbReference type="NCBI Taxonomy" id="7370"/>
    <lineage>
        <taxon>Eukaryota</taxon>
        <taxon>Metazoa</taxon>
        <taxon>Ecdysozoa</taxon>
        <taxon>Arthropoda</taxon>
        <taxon>Hexapoda</taxon>
        <taxon>Insecta</taxon>
        <taxon>Pterygota</taxon>
        <taxon>Neoptera</taxon>
        <taxon>Endopterygota</taxon>
        <taxon>Diptera</taxon>
        <taxon>Brachycera</taxon>
        <taxon>Muscomorpha</taxon>
        <taxon>Muscoidea</taxon>
        <taxon>Muscidae</taxon>
        <taxon>Musca</taxon>
    </lineage>
</organism>
<comment type="similarity">
    <text evidence="4 13">Belongs to the cytochrome P450 family.</text>
</comment>
<evidence type="ECO:0000256" key="6">
    <source>
        <dbReference type="ARBA" id="ARBA00022723"/>
    </source>
</evidence>
<evidence type="ECO:0000256" key="13">
    <source>
        <dbReference type="RuleBase" id="RU000461"/>
    </source>
</evidence>
<dbReference type="PRINTS" id="PR00463">
    <property type="entry name" value="EP450I"/>
</dbReference>
<keyword evidence="5 13" id="KW-0349">Heme</keyword>
<dbReference type="InterPro" id="IPR050476">
    <property type="entry name" value="Insect_CytP450_Detox"/>
</dbReference>
<keyword evidence="9 13" id="KW-0560">Oxidoreductase</keyword>
<protein>
    <submittedName>
        <fullName evidence="15">Cytochrome P450 6g1-like</fullName>
    </submittedName>
</protein>
<evidence type="ECO:0000256" key="5">
    <source>
        <dbReference type="ARBA" id="ARBA00022617"/>
    </source>
</evidence>
<dbReference type="PROSITE" id="PS00086">
    <property type="entry name" value="CYTOCHROME_P450"/>
    <property type="match status" value="1"/>
</dbReference>
<dbReference type="Gene3D" id="1.10.630.10">
    <property type="entry name" value="Cytochrome P450"/>
    <property type="match status" value="1"/>
</dbReference>
<gene>
    <name evidence="15" type="primary">LOC131801365</name>
</gene>
<evidence type="ECO:0000256" key="9">
    <source>
        <dbReference type="ARBA" id="ARBA00023002"/>
    </source>
</evidence>
<dbReference type="PANTHER" id="PTHR24292">
    <property type="entry name" value="CYTOCHROME P450"/>
    <property type="match status" value="1"/>
</dbReference>
<evidence type="ECO:0000313" key="14">
    <source>
        <dbReference type="Proteomes" id="UP001652621"/>
    </source>
</evidence>
<keyword evidence="14" id="KW-1185">Reference proteome</keyword>
<keyword evidence="8" id="KW-0492">Microsome</keyword>
<dbReference type="InterPro" id="IPR002401">
    <property type="entry name" value="Cyt_P450_E_grp-I"/>
</dbReference>
<dbReference type="RefSeq" id="XP_058975925.1">
    <property type="nucleotide sequence ID" value="XM_059119942.1"/>
</dbReference>
<keyword evidence="10 13" id="KW-0408">Iron</keyword>
<accession>A0ABM3UQW7</accession>
<reference evidence="15" key="1">
    <citation type="submission" date="2025-08" db="UniProtKB">
        <authorList>
            <consortium name="RefSeq"/>
        </authorList>
    </citation>
    <scope>IDENTIFICATION</scope>
    <source>
        <strain evidence="15">Aabys</strain>
        <tissue evidence="15">Whole body</tissue>
    </source>
</reference>
<dbReference type="InterPro" id="IPR017972">
    <property type="entry name" value="Cyt_P450_CS"/>
</dbReference>
<evidence type="ECO:0000256" key="12">
    <source>
        <dbReference type="ARBA" id="ARBA00023136"/>
    </source>
</evidence>
<comment type="cofactor">
    <cofactor evidence="1">
        <name>heme</name>
        <dbReference type="ChEBI" id="CHEBI:30413"/>
    </cofactor>
</comment>
<dbReference type="SUPFAM" id="SSF48264">
    <property type="entry name" value="Cytochrome P450"/>
    <property type="match status" value="1"/>
</dbReference>
<name>A0ABM3UQW7_MUSDO</name>
<evidence type="ECO:0000256" key="2">
    <source>
        <dbReference type="ARBA" id="ARBA00004174"/>
    </source>
</evidence>
<evidence type="ECO:0000256" key="1">
    <source>
        <dbReference type="ARBA" id="ARBA00001971"/>
    </source>
</evidence>
<dbReference type="Proteomes" id="UP001652621">
    <property type="component" value="Unplaced"/>
</dbReference>
<proteinExistence type="inferred from homology"/>
<evidence type="ECO:0000256" key="7">
    <source>
        <dbReference type="ARBA" id="ARBA00022824"/>
    </source>
</evidence>
<dbReference type="GeneID" id="131801365"/>
<evidence type="ECO:0000256" key="3">
    <source>
        <dbReference type="ARBA" id="ARBA00004406"/>
    </source>
</evidence>
<sequence length="511" mass="59472">MEMWWLGIIAIFLYILFKSQYGFWKRHPTVPSLPGRIFSGNLLDFLLFKTNFGYHLKKIYDDPAFADKPVVGIYGLYRPSLLIKEPELIKRILIKDFDCFHNRFHDIDVKYDPIGGQMMFYTSYRLWREMRQKLSPVFTSAKLKHMYPLIQNVAKNIEEYLVKQKSIHPLEMKNFCARYTSDIVATTLLGFKSNSLENPSEELWKEIALMSYFNLKRAIDFMVILFVPKMARLFRSKLFYKKTEDFLRDSITHAIKERELSGLPRNDLIDMLVKLSEEAADDGRDVDKFMETLIAQGAIFIAAGSDTSSTTMSNALFELAKQPEVQKKLKEEIRQTFALEEGSTISYENLTNMKYLDMVINETLRLYPVLPMLERKYQRPEGTSGDYSLKPFCDFELSNDMPIYISLFGLHYDPKYWSNPTKFDPERFVPENKSTLNPMAYLPFGMGPHNCIGSRLALLQMKCGLVHLLHRHSVRVGKRTCLKPEFETKSILFEIKGGIHLEVVKDTDLSE</sequence>
<dbReference type="InterPro" id="IPR036396">
    <property type="entry name" value="Cyt_P450_sf"/>
</dbReference>
<evidence type="ECO:0000256" key="8">
    <source>
        <dbReference type="ARBA" id="ARBA00022848"/>
    </source>
</evidence>
<keyword evidence="12" id="KW-0472">Membrane</keyword>
<evidence type="ECO:0000256" key="4">
    <source>
        <dbReference type="ARBA" id="ARBA00010617"/>
    </source>
</evidence>
<evidence type="ECO:0000256" key="10">
    <source>
        <dbReference type="ARBA" id="ARBA00023004"/>
    </source>
</evidence>
<keyword evidence="6 13" id="KW-0479">Metal-binding</keyword>
<comment type="subcellular location">
    <subcellularLocation>
        <location evidence="3">Endoplasmic reticulum membrane</location>
        <topology evidence="3">Peripheral membrane protein</topology>
    </subcellularLocation>
    <subcellularLocation>
        <location evidence="2">Microsome membrane</location>
        <topology evidence="2">Peripheral membrane protein</topology>
    </subcellularLocation>
</comment>